<dbReference type="PANTHER" id="PTHR30482">
    <property type="entry name" value="HIGH-AFFINITY BRANCHED-CHAIN AMINO ACID TRANSPORT SYSTEM PERMEASE"/>
    <property type="match status" value="1"/>
</dbReference>
<reference evidence="8" key="1">
    <citation type="submission" date="2024-06" db="EMBL/GenBank/DDBJ databases">
        <title>Lacrimispora cavernae sp. nov., a novel anaerobe isolated from bat guano pile inside a cave.</title>
        <authorList>
            <person name="Miller S.L."/>
            <person name="Lu N."/>
            <person name="King J."/>
            <person name="Sankaranarayanan K."/>
            <person name="Lawson P.A."/>
        </authorList>
    </citation>
    <scope>NUCLEOTIDE SEQUENCE</scope>
    <source>
        <strain evidence="8">BS-2</strain>
    </source>
</reference>
<comment type="subcellular location">
    <subcellularLocation>
        <location evidence="1">Cell membrane</location>
        <topology evidence="1">Multi-pass membrane protein</topology>
    </subcellularLocation>
</comment>
<dbReference type="GO" id="GO:0015658">
    <property type="term" value="F:branched-chain amino acid transmembrane transporter activity"/>
    <property type="evidence" value="ECO:0007669"/>
    <property type="project" value="InterPro"/>
</dbReference>
<feature type="transmembrane region" description="Helical" evidence="7">
    <location>
        <begin position="259"/>
        <end position="288"/>
    </location>
</feature>
<keyword evidence="5 7" id="KW-0472">Membrane</keyword>
<keyword evidence="2" id="KW-1003">Cell membrane</keyword>
<evidence type="ECO:0000256" key="1">
    <source>
        <dbReference type="ARBA" id="ARBA00004651"/>
    </source>
</evidence>
<evidence type="ECO:0000256" key="2">
    <source>
        <dbReference type="ARBA" id="ARBA00022475"/>
    </source>
</evidence>
<dbReference type="PANTHER" id="PTHR30482:SF10">
    <property type="entry name" value="HIGH-AFFINITY BRANCHED-CHAIN AMINO ACID TRANSPORT PROTEIN BRAE"/>
    <property type="match status" value="1"/>
</dbReference>
<gene>
    <name evidence="8" type="ORF">ABFV83_01905</name>
</gene>
<name>A0AAU7PQU5_9FIRM</name>
<organism evidence="8">
    <name type="scientific">Lacrimispora sp. BS-2</name>
    <dbReference type="NCBI Taxonomy" id="3151850"/>
    <lineage>
        <taxon>Bacteria</taxon>
        <taxon>Bacillati</taxon>
        <taxon>Bacillota</taxon>
        <taxon>Clostridia</taxon>
        <taxon>Lachnospirales</taxon>
        <taxon>Lachnospiraceae</taxon>
        <taxon>Lacrimispora</taxon>
    </lineage>
</organism>
<feature type="transmembrane region" description="Helical" evidence="7">
    <location>
        <begin position="109"/>
        <end position="132"/>
    </location>
</feature>
<evidence type="ECO:0000313" key="8">
    <source>
        <dbReference type="EMBL" id="XBS54569.1"/>
    </source>
</evidence>
<sequence>MKKNTVSKNKLYTLAALLVIIGLLAFLQANTSRYSYQISILERSAIYAVVAVSMNLLTGFTGLFSLGQAGFMAIGAYTVAILTIPVDSRASVYYVNGISPAIANLHCPFWLALIIAGLIAAAMAALIGIPVLRLKSDYLAIATLGFSEIIRAVIAAPQLDRITNGSYGLKSIPGFPNLFTAFGLPVLCILLMVLLINSSYGRAFKALREDEVAAQAMGLNLFRYKELAFVISSFFTGVGGGLLAIFMRSIDSKTFSINLTYDILLIVVLGGIGSITGSIIGAFLVTAGREWLRFFDNPLVIGGFEVPLFRSGFRMVIFSILLMVVVLFYRRGIMGSNEFSWEGLGRLIRSIPSRLKRKSKAQKHPAGIPLSPESVDSNKKGDNA</sequence>
<dbReference type="CDD" id="cd06581">
    <property type="entry name" value="TM_PBP1_LivM_like"/>
    <property type="match status" value="1"/>
</dbReference>
<evidence type="ECO:0000256" key="6">
    <source>
        <dbReference type="SAM" id="MobiDB-lite"/>
    </source>
</evidence>
<feature type="transmembrane region" description="Helical" evidence="7">
    <location>
        <begin position="45"/>
        <end position="66"/>
    </location>
</feature>
<accession>A0AAU7PQU5</accession>
<evidence type="ECO:0000256" key="3">
    <source>
        <dbReference type="ARBA" id="ARBA00022692"/>
    </source>
</evidence>
<evidence type="ECO:0000256" key="5">
    <source>
        <dbReference type="ARBA" id="ARBA00023136"/>
    </source>
</evidence>
<dbReference type="InterPro" id="IPR001851">
    <property type="entry name" value="ABC_transp_permease"/>
</dbReference>
<dbReference type="RefSeq" id="WP_349947262.1">
    <property type="nucleotide sequence ID" value="NZ_CP157940.1"/>
</dbReference>
<dbReference type="AlphaFoldDB" id="A0AAU7PQU5"/>
<keyword evidence="3 7" id="KW-0812">Transmembrane</keyword>
<dbReference type="GO" id="GO:0005886">
    <property type="term" value="C:plasma membrane"/>
    <property type="evidence" value="ECO:0007669"/>
    <property type="project" value="UniProtKB-SubCell"/>
</dbReference>
<feature type="transmembrane region" description="Helical" evidence="7">
    <location>
        <begin position="178"/>
        <end position="200"/>
    </location>
</feature>
<keyword evidence="4 7" id="KW-1133">Transmembrane helix</keyword>
<evidence type="ECO:0000256" key="7">
    <source>
        <dbReference type="SAM" id="Phobius"/>
    </source>
</evidence>
<dbReference type="InterPro" id="IPR043428">
    <property type="entry name" value="LivM-like"/>
</dbReference>
<feature type="region of interest" description="Disordered" evidence="6">
    <location>
        <begin position="356"/>
        <end position="384"/>
    </location>
</feature>
<feature type="transmembrane region" description="Helical" evidence="7">
    <location>
        <begin position="227"/>
        <end position="247"/>
    </location>
</feature>
<protein>
    <submittedName>
        <fullName evidence="8">Branched-chain amino acid ABC transporter permease</fullName>
    </submittedName>
</protein>
<evidence type="ECO:0000256" key="4">
    <source>
        <dbReference type="ARBA" id="ARBA00022989"/>
    </source>
</evidence>
<dbReference type="Pfam" id="PF02653">
    <property type="entry name" value="BPD_transp_2"/>
    <property type="match status" value="1"/>
</dbReference>
<proteinExistence type="predicted"/>
<dbReference type="EMBL" id="CP157940">
    <property type="protein sequence ID" value="XBS54569.1"/>
    <property type="molecule type" value="Genomic_DNA"/>
</dbReference>
<feature type="transmembrane region" description="Helical" evidence="7">
    <location>
        <begin position="308"/>
        <end position="329"/>
    </location>
</feature>